<feature type="chain" id="PRO_5041975490" evidence="2">
    <location>
        <begin position="18"/>
        <end position="326"/>
    </location>
</feature>
<protein>
    <submittedName>
        <fullName evidence="4">SDR family NAD(P)-dependent oxidoreductase</fullName>
        <ecNumber evidence="4">1.-.-.-</ecNumber>
    </submittedName>
</protein>
<evidence type="ECO:0000256" key="2">
    <source>
        <dbReference type="SAM" id="SignalP"/>
    </source>
</evidence>
<dbReference type="Gene3D" id="3.40.50.720">
    <property type="entry name" value="NAD(P)-binding Rossmann-like Domain"/>
    <property type="match status" value="1"/>
</dbReference>
<sequence>MRFFVLLLLSVASLCAAMRVAVTGTTGLLGRQVIERLSNKNIKVNALLRHPIDNSVTPSIDKDAKSTQVALYLSQLPGVTMVAGDATDLASCKQLVDNCDAIIAAHGPVKPPPIQSLFRLLSESDPVHSRSVNYVSVQNMIYVVKESKSCKRIVRVTGKGEEPTAFFTVLINMLGNMAKAWNYEGEQLLRTSGVDYTIIRPGVMGRNDIPTNKVRALADNGQDLKVTAVTHSQIAELCCDCLDYSNAAKTTLTAMNVDEGLGEDSYAPLLENVKADSREFPSTLLEEHKRGARNGAVILASFVAVFVSVSVAVLKSISGFVLGIFH</sequence>
<evidence type="ECO:0000256" key="1">
    <source>
        <dbReference type="SAM" id="Phobius"/>
    </source>
</evidence>
<evidence type="ECO:0000259" key="3">
    <source>
        <dbReference type="Pfam" id="PF13460"/>
    </source>
</evidence>
<dbReference type="PANTHER" id="PTHR15020:SF11">
    <property type="entry name" value="OS06G0360300 PROTEIN"/>
    <property type="match status" value="1"/>
</dbReference>
<organism evidence="4 5">
    <name type="scientific">Skeletonema marinoi</name>
    <dbReference type="NCBI Taxonomy" id="267567"/>
    <lineage>
        <taxon>Eukaryota</taxon>
        <taxon>Sar</taxon>
        <taxon>Stramenopiles</taxon>
        <taxon>Ochrophyta</taxon>
        <taxon>Bacillariophyta</taxon>
        <taxon>Coscinodiscophyceae</taxon>
        <taxon>Thalassiosirophycidae</taxon>
        <taxon>Thalassiosirales</taxon>
        <taxon>Skeletonemataceae</taxon>
        <taxon>Skeletonema</taxon>
        <taxon>Skeletonema marinoi-dohrnii complex</taxon>
    </lineage>
</organism>
<feature type="signal peptide" evidence="2">
    <location>
        <begin position="1"/>
        <end position="17"/>
    </location>
</feature>
<keyword evidence="4" id="KW-0560">Oxidoreductase</keyword>
<dbReference type="InterPro" id="IPR016040">
    <property type="entry name" value="NAD(P)-bd_dom"/>
</dbReference>
<dbReference type="EMBL" id="JATAAI010000002">
    <property type="protein sequence ID" value="KAK1747557.1"/>
    <property type="molecule type" value="Genomic_DNA"/>
</dbReference>
<gene>
    <name evidence="4" type="ORF">QTG54_001520</name>
</gene>
<dbReference type="PANTHER" id="PTHR15020">
    <property type="entry name" value="FLAVIN REDUCTASE-RELATED"/>
    <property type="match status" value="1"/>
</dbReference>
<dbReference type="Pfam" id="PF13460">
    <property type="entry name" value="NAD_binding_10"/>
    <property type="match status" value="1"/>
</dbReference>
<dbReference type="InterPro" id="IPR036291">
    <property type="entry name" value="NAD(P)-bd_dom_sf"/>
</dbReference>
<evidence type="ECO:0000313" key="4">
    <source>
        <dbReference type="EMBL" id="KAK1747557.1"/>
    </source>
</evidence>
<keyword evidence="1" id="KW-0812">Transmembrane</keyword>
<proteinExistence type="predicted"/>
<keyword evidence="1" id="KW-0472">Membrane</keyword>
<dbReference type="GO" id="GO:0016491">
    <property type="term" value="F:oxidoreductase activity"/>
    <property type="evidence" value="ECO:0007669"/>
    <property type="project" value="UniProtKB-KW"/>
</dbReference>
<dbReference type="SUPFAM" id="SSF51735">
    <property type="entry name" value="NAD(P)-binding Rossmann-fold domains"/>
    <property type="match status" value="1"/>
</dbReference>
<dbReference type="AlphaFoldDB" id="A0AAD8YK28"/>
<dbReference type="Proteomes" id="UP001224775">
    <property type="component" value="Unassembled WGS sequence"/>
</dbReference>
<comment type="caution">
    <text evidence="4">The sequence shown here is derived from an EMBL/GenBank/DDBJ whole genome shotgun (WGS) entry which is preliminary data.</text>
</comment>
<name>A0AAD8YK28_9STRA</name>
<keyword evidence="5" id="KW-1185">Reference proteome</keyword>
<evidence type="ECO:0000313" key="5">
    <source>
        <dbReference type="Proteomes" id="UP001224775"/>
    </source>
</evidence>
<feature type="domain" description="NAD(P)-binding" evidence="3">
    <location>
        <begin position="24"/>
        <end position="243"/>
    </location>
</feature>
<accession>A0AAD8YK28</accession>
<keyword evidence="2" id="KW-0732">Signal</keyword>
<feature type="transmembrane region" description="Helical" evidence="1">
    <location>
        <begin position="297"/>
        <end position="325"/>
    </location>
</feature>
<keyword evidence="1" id="KW-1133">Transmembrane helix</keyword>
<dbReference type="EC" id="1.-.-.-" evidence="4"/>
<reference evidence="4" key="1">
    <citation type="submission" date="2023-06" db="EMBL/GenBank/DDBJ databases">
        <title>Survivors Of The Sea: Transcriptome response of Skeletonema marinoi to long-term dormancy.</title>
        <authorList>
            <person name="Pinder M.I.M."/>
            <person name="Kourtchenko O."/>
            <person name="Robertson E.K."/>
            <person name="Larsson T."/>
            <person name="Maumus F."/>
            <person name="Osuna-Cruz C.M."/>
            <person name="Vancaester E."/>
            <person name="Stenow R."/>
            <person name="Vandepoele K."/>
            <person name="Ploug H."/>
            <person name="Bruchert V."/>
            <person name="Godhe A."/>
            <person name="Topel M."/>
        </authorList>
    </citation>
    <scope>NUCLEOTIDE SEQUENCE</scope>
    <source>
        <strain evidence="4">R05AC</strain>
    </source>
</reference>